<comment type="caution">
    <text evidence="1">The sequence shown here is derived from an EMBL/GenBank/DDBJ whole genome shotgun (WGS) entry which is preliminary data.</text>
</comment>
<gene>
    <name evidence="1" type="ORF">OKA104_LOCUS51170</name>
</gene>
<dbReference type="EMBL" id="CAJOAY010027187">
    <property type="protein sequence ID" value="CAF4396692.1"/>
    <property type="molecule type" value="Genomic_DNA"/>
</dbReference>
<reference evidence="1" key="1">
    <citation type="submission" date="2021-02" db="EMBL/GenBank/DDBJ databases">
        <authorList>
            <person name="Nowell W R."/>
        </authorList>
    </citation>
    <scope>NUCLEOTIDE SEQUENCE</scope>
</reference>
<evidence type="ECO:0000313" key="2">
    <source>
        <dbReference type="Proteomes" id="UP000663881"/>
    </source>
</evidence>
<dbReference type="AlphaFoldDB" id="A0A820NVG5"/>
<sequence>HLDFYKDLNASEIDRIDAVYGYNCS</sequence>
<accession>A0A820NVG5</accession>
<organism evidence="1 2">
    <name type="scientific">Adineta steineri</name>
    <dbReference type="NCBI Taxonomy" id="433720"/>
    <lineage>
        <taxon>Eukaryota</taxon>
        <taxon>Metazoa</taxon>
        <taxon>Spiralia</taxon>
        <taxon>Gnathifera</taxon>
        <taxon>Rotifera</taxon>
        <taxon>Eurotatoria</taxon>
        <taxon>Bdelloidea</taxon>
        <taxon>Adinetida</taxon>
        <taxon>Adinetidae</taxon>
        <taxon>Adineta</taxon>
    </lineage>
</organism>
<name>A0A820NVG5_9BILA</name>
<protein>
    <submittedName>
        <fullName evidence="1">Uncharacterized protein</fullName>
    </submittedName>
</protein>
<feature type="non-terminal residue" evidence="1">
    <location>
        <position position="1"/>
    </location>
</feature>
<evidence type="ECO:0000313" key="1">
    <source>
        <dbReference type="EMBL" id="CAF4396692.1"/>
    </source>
</evidence>
<proteinExistence type="predicted"/>
<dbReference type="Proteomes" id="UP000663881">
    <property type="component" value="Unassembled WGS sequence"/>
</dbReference>